<dbReference type="InterPro" id="IPR050558">
    <property type="entry name" value="PTS_Sugar-Specific_Components"/>
</dbReference>
<keyword evidence="7 12" id="KW-0812">Transmembrane</keyword>
<dbReference type="InterPro" id="IPR036878">
    <property type="entry name" value="Glu_permease_IIB"/>
</dbReference>
<feature type="transmembrane region" description="Helical" evidence="12">
    <location>
        <begin position="322"/>
        <end position="341"/>
    </location>
</feature>
<dbReference type="Pfam" id="PF02378">
    <property type="entry name" value="PTS_EIIC"/>
    <property type="match status" value="1"/>
</dbReference>
<feature type="transmembrane region" description="Helical" evidence="12">
    <location>
        <begin position="110"/>
        <end position="132"/>
    </location>
</feature>
<dbReference type="GO" id="GO:0008982">
    <property type="term" value="F:protein-N(PI)-phosphohistidine-sugar phosphotransferase activity"/>
    <property type="evidence" value="ECO:0007669"/>
    <property type="project" value="InterPro"/>
</dbReference>
<feature type="transmembrane region" description="Helical" evidence="12">
    <location>
        <begin position="208"/>
        <end position="226"/>
    </location>
</feature>
<dbReference type="GO" id="GO:0009401">
    <property type="term" value="P:phosphoenolpyruvate-dependent sugar phosphotransferase system"/>
    <property type="evidence" value="ECO:0007669"/>
    <property type="project" value="UniProtKB-KW"/>
</dbReference>
<feature type="domain" description="PTS EIIB type-1" evidence="14">
    <location>
        <begin position="4"/>
        <end position="86"/>
    </location>
</feature>
<dbReference type="GO" id="GO:0015771">
    <property type="term" value="P:trehalose transport"/>
    <property type="evidence" value="ECO:0007669"/>
    <property type="project" value="TreeGrafter"/>
</dbReference>
<dbReference type="NCBIfam" id="TIGR00830">
    <property type="entry name" value="PTBA"/>
    <property type="match status" value="1"/>
</dbReference>
<feature type="transmembrane region" description="Helical" evidence="12">
    <location>
        <begin position="284"/>
        <end position="310"/>
    </location>
</feature>
<dbReference type="Gene3D" id="2.70.70.10">
    <property type="entry name" value="Glucose Permease (Domain IIA)"/>
    <property type="match status" value="1"/>
</dbReference>
<feature type="transmembrane region" description="Helical" evidence="12">
    <location>
        <begin position="174"/>
        <end position="196"/>
    </location>
</feature>
<evidence type="ECO:0000256" key="1">
    <source>
        <dbReference type="ARBA" id="ARBA00004651"/>
    </source>
</evidence>
<evidence type="ECO:0000256" key="11">
    <source>
        <dbReference type="PROSITE-ProRule" id="PRU00421"/>
    </source>
</evidence>
<dbReference type="EMBL" id="CP019445">
    <property type="protein sequence ID" value="APZ05652.1"/>
    <property type="molecule type" value="Genomic_DNA"/>
</dbReference>
<dbReference type="PROSITE" id="PS00371">
    <property type="entry name" value="PTS_EIIA_TYPE_1_HIS"/>
    <property type="match status" value="1"/>
</dbReference>
<dbReference type="InterPro" id="IPR018113">
    <property type="entry name" value="PTrfase_EIIB_Cys"/>
</dbReference>
<feature type="active site" description="Phosphocysteine intermediate; for EIIB activity" evidence="11">
    <location>
        <position position="26"/>
    </location>
</feature>
<evidence type="ECO:0000256" key="10">
    <source>
        <dbReference type="ARBA" id="ARBA00023136"/>
    </source>
</evidence>
<dbReference type="RefSeq" id="WP_076769516.1">
    <property type="nucleotide sequence ID" value="NZ_CP019445.1"/>
</dbReference>
<evidence type="ECO:0000256" key="12">
    <source>
        <dbReference type="SAM" id="Phobius"/>
    </source>
</evidence>
<dbReference type="GO" id="GO:0016301">
    <property type="term" value="F:kinase activity"/>
    <property type="evidence" value="ECO:0007669"/>
    <property type="project" value="UniProtKB-KW"/>
</dbReference>
<feature type="domain" description="PTS EIIC type-1" evidence="15">
    <location>
        <begin position="105"/>
        <end position="456"/>
    </location>
</feature>
<comment type="subcellular location">
    <subcellularLocation>
        <location evidence="1">Cell membrane</location>
        <topology evidence="1">Multi-pass membrane protein</topology>
    </subcellularLocation>
</comment>
<dbReference type="InterPro" id="IPR011055">
    <property type="entry name" value="Dup_hybrid_motif"/>
</dbReference>
<dbReference type="Pfam" id="PF00367">
    <property type="entry name" value="PTS_EIIB"/>
    <property type="match status" value="1"/>
</dbReference>
<keyword evidence="17" id="KW-1185">Reference proteome</keyword>
<feature type="transmembrane region" description="Helical" evidence="12">
    <location>
        <begin position="380"/>
        <end position="398"/>
    </location>
</feature>
<dbReference type="Proteomes" id="UP000187148">
    <property type="component" value="Chromosome"/>
</dbReference>
<evidence type="ECO:0000256" key="6">
    <source>
        <dbReference type="ARBA" id="ARBA00022683"/>
    </source>
</evidence>
<evidence type="ECO:0000259" key="14">
    <source>
        <dbReference type="PROSITE" id="PS51098"/>
    </source>
</evidence>
<keyword evidence="2" id="KW-0813">Transport</keyword>
<dbReference type="AlphaFoldDB" id="A0A807LK12"/>
<accession>A0A807LK12</accession>
<dbReference type="FunFam" id="2.70.70.10:FF:000001">
    <property type="entry name" value="PTS system glucose-specific IIA component"/>
    <property type="match status" value="1"/>
</dbReference>
<dbReference type="KEGG" id="kco:BWI95_11665"/>
<evidence type="ECO:0000313" key="17">
    <source>
        <dbReference type="Proteomes" id="UP000187148"/>
    </source>
</evidence>
<dbReference type="CDD" id="cd00212">
    <property type="entry name" value="PTS_IIB_glc"/>
    <property type="match status" value="1"/>
</dbReference>
<protein>
    <submittedName>
        <fullName evidence="16">PTS beta-glucoside transporter subunit IIABC</fullName>
    </submittedName>
</protein>
<sequence>MNSTVLADNILRMVGGESNVVTVIHCATRLRFTVIDNRKVKLAELRALDGVLTVVCEGDRLQVVIGNRVAKVFHALSVRCGLISTEKKRGQHERAGCAQLMRWSDGLADITMPLLGVMMAAGILKGILIMCVDAGWLNPGRQRAATLFAIAESPFNFLPLFLAILCARKFKANLFIAVAMAGASLSPLGMGISAGGQQEAFSGLPFRLMNSSGAVIPVIVGVWLISRIEQVIERYVDAAKRAIVTPCFLLLIIVPLIVLLLFPVGVSISQAISALFSALYNFSPIFTCALMAAAWPLLLMLGLHQAFIVLFINDISVMGQSFLLAACGPAIFACSAMLLAVNLRSRNSKLKALTRSAIIPSLFGLSEPAIYGVTLKRKKMFLCVLVVAAFGGAMVGYGKNSAIAMAMPGLLTIPVFYGEGFITYILACSLAFVGSLGLILLTGIEESSLPVNWGESPDRENIAVRRPPPAAKPVSDITEQIIAPVSGEVISLAQVNDGVFSTGSVGPGFAIIPDEGRVYSPVDGYIASTYASRHAIRICSDAGAEILIHVGINTVQLAGKYFCVEVQTGEVVKQGQLLMTFDLLAIAAEGYDTVTPIIITNSEAWRSLGASEKPRSRSGERSSALSI</sequence>
<dbReference type="PROSITE" id="PS01035">
    <property type="entry name" value="PTS_EIIB_TYPE_1_CYS"/>
    <property type="match status" value="1"/>
</dbReference>
<evidence type="ECO:0000256" key="2">
    <source>
        <dbReference type="ARBA" id="ARBA00022448"/>
    </source>
</evidence>
<evidence type="ECO:0000256" key="8">
    <source>
        <dbReference type="ARBA" id="ARBA00022777"/>
    </source>
</evidence>
<evidence type="ECO:0000256" key="3">
    <source>
        <dbReference type="ARBA" id="ARBA00022475"/>
    </source>
</evidence>
<keyword evidence="9 12" id="KW-1133">Transmembrane helix</keyword>
<keyword evidence="4" id="KW-0762">Sugar transport</keyword>
<evidence type="ECO:0000256" key="4">
    <source>
        <dbReference type="ARBA" id="ARBA00022597"/>
    </source>
</evidence>
<dbReference type="InterPro" id="IPR001127">
    <property type="entry name" value="PTS_EIIA_1_perm"/>
</dbReference>
<feature type="transmembrane region" description="Helical" evidence="12">
    <location>
        <begin position="421"/>
        <end position="441"/>
    </location>
</feature>
<feature type="domain" description="PTS EIIA type-1" evidence="13">
    <location>
        <begin position="497"/>
        <end position="601"/>
    </location>
</feature>
<keyword evidence="8" id="KW-0418">Kinase</keyword>
<evidence type="ECO:0000259" key="15">
    <source>
        <dbReference type="PROSITE" id="PS51103"/>
    </source>
</evidence>
<dbReference type="SUPFAM" id="SSF55604">
    <property type="entry name" value="Glucose permease domain IIB"/>
    <property type="match status" value="1"/>
</dbReference>
<evidence type="ECO:0000313" key="16">
    <source>
        <dbReference type="EMBL" id="APZ05652.1"/>
    </source>
</evidence>
<dbReference type="PANTHER" id="PTHR30175">
    <property type="entry name" value="PHOSPHOTRANSFERASE SYSTEM TRANSPORT PROTEIN"/>
    <property type="match status" value="1"/>
</dbReference>
<feature type="transmembrane region" description="Helical" evidence="12">
    <location>
        <begin position="353"/>
        <end position="373"/>
    </location>
</feature>
<dbReference type="PROSITE" id="PS51103">
    <property type="entry name" value="PTS_EIIC_TYPE_1"/>
    <property type="match status" value="1"/>
</dbReference>
<proteinExistence type="predicted"/>
<feature type="transmembrane region" description="Helical" evidence="12">
    <location>
        <begin position="247"/>
        <end position="272"/>
    </location>
</feature>
<evidence type="ECO:0000256" key="9">
    <source>
        <dbReference type="ARBA" id="ARBA00022989"/>
    </source>
</evidence>
<dbReference type="PROSITE" id="PS51093">
    <property type="entry name" value="PTS_EIIA_TYPE_1"/>
    <property type="match status" value="1"/>
</dbReference>
<organism evidence="16 17">
    <name type="scientific">Kosakonia cowanii JCM 10956 = DSM 18146</name>
    <dbReference type="NCBI Taxonomy" id="1300165"/>
    <lineage>
        <taxon>Bacteria</taxon>
        <taxon>Pseudomonadati</taxon>
        <taxon>Pseudomonadota</taxon>
        <taxon>Gammaproteobacteria</taxon>
        <taxon>Enterobacterales</taxon>
        <taxon>Enterobacteriaceae</taxon>
        <taxon>Kosakonia</taxon>
    </lineage>
</organism>
<name>A0A807LK12_9ENTR</name>
<dbReference type="InterPro" id="IPR001996">
    <property type="entry name" value="PTS_IIB_1"/>
</dbReference>
<keyword evidence="6" id="KW-0598">Phosphotransferase system</keyword>
<keyword evidence="3" id="KW-1003">Cell membrane</keyword>
<evidence type="ECO:0000256" key="5">
    <source>
        <dbReference type="ARBA" id="ARBA00022679"/>
    </source>
</evidence>
<dbReference type="Pfam" id="PF00358">
    <property type="entry name" value="PTS_EIIA_1"/>
    <property type="match status" value="1"/>
</dbReference>
<reference evidence="16 17" key="1">
    <citation type="submission" date="2017-01" db="EMBL/GenBank/DDBJ databases">
        <authorList>
            <person name="Cao J.-M."/>
        </authorList>
    </citation>
    <scope>NUCLEOTIDE SEQUENCE [LARGE SCALE GENOMIC DNA]</scope>
    <source>
        <strain evidence="16 17">888-76</strain>
    </source>
</reference>
<feature type="transmembrane region" description="Helical" evidence="12">
    <location>
        <begin position="144"/>
        <end position="167"/>
    </location>
</feature>
<dbReference type="PROSITE" id="PS51098">
    <property type="entry name" value="PTS_EIIB_TYPE_1"/>
    <property type="match status" value="1"/>
</dbReference>
<keyword evidence="10 12" id="KW-0472">Membrane</keyword>
<dbReference type="GO" id="GO:0090589">
    <property type="term" value="F:protein-phosphocysteine-trehalose phosphotransferase system transporter activity"/>
    <property type="evidence" value="ECO:0007669"/>
    <property type="project" value="TreeGrafter"/>
</dbReference>
<dbReference type="InterPro" id="IPR013013">
    <property type="entry name" value="PTS_EIIC_1"/>
</dbReference>
<evidence type="ECO:0000259" key="13">
    <source>
        <dbReference type="PROSITE" id="PS51093"/>
    </source>
</evidence>
<dbReference type="Gene3D" id="3.30.1360.60">
    <property type="entry name" value="Glucose permease domain IIB"/>
    <property type="match status" value="1"/>
</dbReference>
<dbReference type="PANTHER" id="PTHR30175:SF1">
    <property type="entry name" value="PTS SYSTEM ARBUTIN-, CELLOBIOSE-, AND SALICIN-SPECIFIC EIIBC COMPONENT-RELATED"/>
    <property type="match status" value="1"/>
</dbReference>
<keyword evidence="5" id="KW-0808">Transferase</keyword>
<dbReference type="InterPro" id="IPR003352">
    <property type="entry name" value="PTS_EIIC"/>
</dbReference>
<gene>
    <name evidence="16" type="ORF">BWI95_11665</name>
</gene>
<dbReference type="SUPFAM" id="SSF51261">
    <property type="entry name" value="Duplicated hybrid motif"/>
    <property type="match status" value="1"/>
</dbReference>
<dbReference type="GO" id="GO:0005886">
    <property type="term" value="C:plasma membrane"/>
    <property type="evidence" value="ECO:0007669"/>
    <property type="project" value="UniProtKB-SubCell"/>
</dbReference>
<evidence type="ECO:0000256" key="7">
    <source>
        <dbReference type="ARBA" id="ARBA00022692"/>
    </source>
</evidence>